<dbReference type="InterPro" id="IPR041147">
    <property type="entry name" value="GH38_C"/>
</dbReference>
<keyword evidence="6 10" id="KW-0862">Zinc</keyword>
<evidence type="ECO:0000256" key="5">
    <source>
        <dbReference type="ARBA" id="ARBA00022801"/>
    </source>
</evidence>
<evidence type="ECO:0000256" key="3">
    <source>
        <dbReference type="ARBA" id="ARBA00012752"/>
    </source>
</evidence>
<dbReference type="GO" id="GO:0004559">
    <property type="term" value="F:alpha-mannosidase activity"/>
    <property type="evidence" value="ECO:0007669"/>
    <property type="project" value="UniProtKB-EC"/>
</dbReference>
<dbReference type="InterPro" id="IPR013780">
    <property type="entry name" value="Glyco_hydro_b"/>
</dbReference>
<keyword evidence="7" id="KW-1015">Disulfide bond</keyword>
<keyword evidence="10" id="KW-0732">Signal</keyword>
<dbReference type="InterPro" id="IPR015341">
    <property type="entry name" value="Glyco_hydro_38_cen"/>
</dbReference>
<dbReference type="Gene3D" id="3.20.110.10">
    <property type="entry name" value="Glycoside hydrolase 38, N terminal domain"/>
    <property type="match status" value="2"/>
</dbReference>
<dbReference type="FunFam" id="2.70.98.30:FF:000003">
    <property type="entry name" value="Alpha-mannosidase"/>
    <property type="match status" value="1"/>
</dbReference>
<keyword evidence="13" id="KW-1185">Reference proteome</keyword>
<dbReference type="Proteomes" id="UP000719412">
    <property type="component" value="Unassembled WGS sequence"/>
</dbReference>
<dbReference type="GO" id="GO:0046872">
    <property type="term" value="F:metal ion binding"/>
    <property type="evidence" value="ECO:0007669"/>
    <property type="project" value="UniProtKB-KW"/>
</dbReference>
<dbReference type="InterPro" id="IPR027291">
    <property type="entry name" value="Glyco_hydro_38_N_sf"/>
</dbReference>
<comment type="caution">
    <text evidence="12">The sequence shown here is derived from an EMBL/GenBank/DDBJ whole genome shotgun (WGS) entry which is preliminary data.</text>
</comment>
<dbReference type="EC" id="3.2.1.-" evidence="10"/>
<reference evidence="12" key="1">
    <citation type="journal article" date="2020" name="J Insects Food Feed">
        <title>The yellow mealworm (Tenebrio molitor) genome: a resource for the emerging insects as food and feed industry.</title>
        <authorList>
            <person name="Eriksson T."/>
            <person name="Andere A."/>
            <person name="Kelstrup H."/>
            <person name="Emery V."/>
            <person name="Picard C."/>
        </authorList>
    </citation>
    <scope>NUCLEOTIDE SEQUENCE</scope>
    <source>
        <strain evidence="12">Stoneville</strain>
        <tissue evidence="12">Whole head</tissue>
    </source>
</reference>
<comment type="cofactor">
    <cofactor evidence="10">
        <name>Zn(2+)</name>
        <dbReference type="ChEBI" id="CHEBI:29105"/>
    </cofactor>
    <text evidence="10">Binds 1 zinc ion per subunit.</text>
</comment>
<evidence type="ECO:0000259" key="11">
    <source>
        <dbReference type="SMART" id="SM00872"/>
    </source>
</evidence>
<dbReference type="InterPro" id="IPR028995">
    <property type="entry name" value="Glyco_hydro_57/38_cen_sf"/>
</dbReference>
<evidence type="ECO:0000256" key="1">
    <source>
        <dbReference type="ARBA" id="ARBA00000365"/>
    </source>
</evidence>
<reference evidence="12" key="2">
    <citation type="submission" date="2021-08" db="EMBL/GenBank/DDBJ databases">
        <authorList>
            <person name="Eriksson T."/>
        </authorList>
    </citation>
    <scope>NUCLEOTIDE SEQUENCE</scope>
    <source>
        <strain evidence="12">Stoneville</strain>
        <tissue evidence="12">Whole head</tissue>
    </source>
</reference>
<dbReference type="Pfam" id="PF17677">
    <property type="entry name" value="Glyco_hydro38C2"/>
    <property type="match status" value="1"/>
</dbReference>
<gene>
    <name evidence="12" type="ORF">GEV33_005289</name>
</gene>
<dbReference type="Gene3D" id="1.20.1270.50">
    <property type="entry name" value="Glycoside hydrolase family 38, central domain"/>
    <property type="match status" value="2"/>
</dbReference>
<dbReference type="Gene3D" id="2.60.40.1360">
    <property type="match status" value="1"/>
</dbReference>
<dbReference type="SUPFAM" id="SSF88688">
    <property type="entry name" value="Families 57/38 glycoside transferase middle domain"/>
    <property type="match status" value="1"/>
</dbReference>
<evidence type="ECO:0000256" key="7">
    <source>
        <dbReference type="ARBA" id="ARBA00023157"/>
    </source>
</evidence>
<dbReference type="InterPro" id="IPR050843">
    <property type="entry name" value="Glycosyl_Hydrlase_38"/>
</dbReference>
<evidence type="ECO:0000256" key="6">
    <source>
        <dbReference type="ARBA" id="ARBA00022833"/>
    </source>
</evidence>
<dbReference type="PANTHER" id="PTHR11607">
    <property type="entry name" value="ALPHA-MANNOSIDASE"/>
    <property type="match status" value="1"/>
</dbReference>
<evidence type="ECO:0000313" key="13">
    <source>
        <dbReference type="Proteomes" id="UP000719412"/>
    </source>
</evidence>
<dbReference type="SUPFAM" id="SSF88713">
    <property type="entry name" value="Glycoside hydrolase/deacetylase"/>
    <property type="match status" value="2"/>
</dbReference>
<dbReference type="FunFam" id="3.20.110.10:FF:000001">
    <property type="entry name" value="Alpha-mannosidase"/>
    <property type="match status" value="1"/>
</dbReference>
<keyword evidence="8" id="KW-0325">Glycoprotein</keyword>
<dbReference type="FunFam" id="2.60.40.1180:FF:000018">
    <property type="entry name" value="Alpha-mannosidase"/>
    <property type="match status" value="1"/>
</dbReference>
<keyword evidence="4 10" id="KW-0479">Metal-binding</keyword>
<dbReference type="InterPro" id="IPR011013">
    <property type="entry name" value="Gal_mutarotase_sf_dom"/>
</dbReference>
<protein>
    <recommendedName>
        <fullName evidence="3 10">Alpha-mannosidase</fullName>
        <ecNumber evidence="10">3.2.1.-</ecNumber>
    </recommendedName>
</protein>
<feature type="signal peptide" evidence="10">
    <location>
        <begin position="1"/>
        <end position="19"/>
    </location>
</feature>
<sequence>MDHRALIILLSLNLFLAAAVPARRKSKAATCNSCRPTVEGKTNVHLIPHSHDDVGWLKTVDQYYYGSGASNTYADAGVQYIIGSAIQALRSHPDRRYIQVESAFFWKWWQDQNDLVRQDVVDLVNNGQLEIINGAWSMNDEAASHYHSTIDQYTWGFRILNDTLGECGRPKIGWQIDPFGHSREHASLLTQFGFQGLIIGRIDYRDKDNRRVNSNLDFLWQASANLDDANIFTSMFPDFYVSESGFCFDITCTDRLINDDEDSPDYNLRDKVEQFAQRMSLYKNYYKTSNILIPMGGDFNYQAAEINFSNLDKLIKGFKDHKKYNVFYSTPSCYVQAVNDELTKNSVNLNRKLDDFFPYASDNHAFWTGYFTSRPTSKRYERQASNILQSTKQLAALAKVDGRDVDDSLNDLREAVGIMQHHDAITGTEKQAVANDYARLLTKALKKAEAPVGTTVGNLLKKDSGAEVDLKLSTCLLANVSICLVSQQDRFLVAVQNPLSRRVTHYVRLPVDGDSYKITGPDGEELYDVFDSIHSFDYVEEDVKPSPKQLVFAARNLPPLGIKLYYVEKVAAPSVAYKPFKAVAQDDNYFGTETNGFGVDTTSGRLKSVTIKGKTLNITQDFLYYTGSNGNNGGSENRASGAYIFRPTQTEAIPITTDLRDFKSARGSLVDEFIQVLNDEITQIIRVYKGEDDAYVEFDWIVGDLRYVNQKGKEVITRFSVSDFSNLGTFYTDSNGREQIKRELNTRSDYDYDPSEEPVASNYYPVTSKIVIKDELKELEVAILNDRAQGGTSLNEGVVELMIHRVCTRDDGFGVAEILSEKQYGVGLYVRGQHYLTFGTTTPASEGLSTAAFERELAQRKLLQPWVLLADATGAEFDSLEKVQDVVNLKFEGLTRPLPINVQLLTLEPWKDDAYVLRFEHILEKDEDDVLSQPTTIDLAGLFASFEVRDITETTLGANQFLDDYNNEEKLIWNGIPAPPSRLEPKDLSQIELNPMQIRTFVTTQHEIQHKHPWEVHPAWDLNPADLAVVSEDSSTTLPSAPERHTHTSMARRRFLPWKKSSPFGLIAVFVLFNVWWVNSTPLTKDDATECVSACQELDEKKVNVHLVPHSHDDVGWLQTFEGYYKGTGDFKEIKNAGVQYILDSTIQALQKNKNRR</sequence>
<dbReference type="PANTHER" id="PTHR11607:SF3">
    <property type="entry name" value="LYSOSOMAL ALPHA-MANNOSIDASE"/>
    <property type="match status" value="1"/>
</dbReference>
<dbReference type="SMART" id="SM00872">
    <property type="entry name" value="Alpha-mann_mid"/>
    <property type="match status" value="1"/>
</dbReference>
<dbReference type="GO" id="GO:0030246">
    <property type="term" value="F:carbohydrate binding"/>
    <property type="evidence" value="ECO:0007669"/>
    <property type="project" value="InterPro"/>
</dbReference>
<dbReference type="InterPro" id="IPR037094">
    <property type="entry name" value="Glyco_hydro_38_cen_sf"/>
</dbReference>
<evidence type="ECO:0000256" key="2">
    <source>
        <dbReference type="ARBA" id="ARBA00009792"/>
    </source>
</evidence>
<dbReference type="InterPro" id="IPR011682">
    <property type="entry name" value="Glyco_hydro_38_C"/>
</dbReference>
<evidence type="ECO:0000313" key="12">
    <source>
        <dbReference type="EMBL" id="KAH0817500.1"/>
    </source>
</evidence>
<dbReference type="FunFam" id="1.20.1270.50:FF:000003">
    <property type="entry name" value="Alpha-mannosidase"/>
    <property type="match status" value="1"/>
</dbReference>
<feature type="chain" id="PRO_5035339893" description="Alpha-mannosidase" evidence="10">
    <location>
        <begin position="20"/>
        <end position="1157"/>
    </location>
</feature>
<dbReference type="EMBL" id="JABDTM020019362">
    <property type="protein sequence ID" value="KAH0817500.1"/>
    <property type="molecule type" value="Genomic_DNA"/>
</dbReference>
<dbReference type="Pfam" id="PF09261">
    <property type="entry name" value="Alpha-mann_mid"/>
    <property type="match status" value="1"/>
</dbReference>
<name>A0A8J6HMU1_TENMO</name>
<dbReference type="Gene3D" id="2.70.98.30">
    <property type="entry name" value="Golgi alpha-mannosidase II, domain 4"/>
    <property type="match status" value="1"/>
</dbReference>
<evidence type="ECO:0000256" key="4">
    <source>
        <dbReference type="ARBA" id="ARBA00022723"/>
    </source>
</evidence>
<dbReference type="InterPro" id="IPR000602">
    <property type="entry name" value="Glyco_hydro_38_N"/>
</dbReference>
<proteinExistence type="inferred from homology"/>
<dbReference type="Pfam" id="PF07748">
    <property type="entry name" value="Glyco_hydro_38C"/>
    <property type="match status" value="1"/>
</dbReference>
<dbReference type="SUPFAM" id="SSF74650">
    <property type="entry name" value="Galactose mutarotase-like"/>
    <property type="match status" value="1"/>
</dbReference>
<comment type="similarity">
    <text evidence="2 10">Belongs to the glycosyl hydrolase 38 family.</text>
</comment>
<organism evidence="12 13">
    <name type="scientific">Tenebrio molitor</name>
    <name type="common">Yellow mealworm beetle</name>
    <dbReference type="NCBI Taxonomy" id="7067"/>
    <lineage>
        <taxon>Eukaryota</taxon>
        <taxon>Metazoa</taxon>
        <taxon>Ecdysozoa</taxon>
        <taxon>Arthropoda</taxon>
        <taxon>Hexapoda</taxon>
        <taxon>Insecta</taxon>
        <taxon>Pterygota</taxon>
        <taxon>Neoptera</taxon>
        <taxon>Endopterygota</taxon>
        <taxon>Coleoptera</taxon>
        <taxon>Polyphaga</taxon>
        <taxon>Cucujiformia</taxon>
        <taxon>Tenebrionidae</taxon>
        <taxon>Tenebrio</taxon>
    </lineage>
</organism>
<comment type="catalytic activity">
    <reaction evidence="1">
        <text>Hydrolysis of terminal, non-reducing alpha-D-mannose residues in alpha-D-mannosides.</text>
        <dbReference type="EC" id="3.2.1.24"/>
    </reaction>
</comment>
<evidence type="ECO:0000256" key="9">
    <source>
        <dbReference type="ARBA" id="ARBA00023295"/>
    </source>
</evidence>
<evidence type="ECO:0000256" key="8">
    <source>
        <dbReference type="ARBA" id="ARBA00023180"/>
    </source>
</evidence>
<dbReference type="GO" id="GO:0006013">
    <property type="term" value="P:mannose metabolic process"/>
    <property type="evidence" value="ECO:0007669"/>
    <property type="project" value="InterPro"/>
</dbReference>
<dbReference type="FunFam" id="1.20.1270.50:FF:000002">
    <property type="entry name" value="Alpha-mannosidase"/>
    <property type="match status" value="1"/>
</dbReference>
<keyword evidence="5 10" id="KW-0378">Hydrolase</keyword>
<dbReference type="CDD" id="cd10810">
    <property type="entry name" value="GH38N_AMII_LAM_like"/>
    <property type="match status" value="1"/>
</dbReference>
<dbReference type="GO" id="GO:0005764">
    <property type="term" value="C:lysosome"/>
    <property type="evidence" value="ECO:0007669"/>
    <property type="project" value="TreeGrafter"/>
</dbReference>
<dbReference type="AlphaFoldDB" id="A0A8J6HMU1"/>
<accession>A0A8J6HMU1</accession>
<feature type="domain" description="Glycoside hydrolase family 38 central" evidence="11">
    <location>
        <begin position="365"/>
        <end position="441"/>
    </location>
</feature>
<evidence type="ECO:0000256" key="10">
    <source>
        <dbReference type="RuleBase" id="RU361199"/>
    </source>
</evidence>
<dbReference type="InterPro" id="IPR011330">
    <property type="entry name" value="Glyco_hydro/deAcase_b/a-brl"/>
</dbReference>
<dbReference type="Gene3D" id="2.60.40.1180">
    <property type="entry name" value="Golgi alpha-mannosidase II"/>
    <property type="match status" value="1"/>
</dbReference>
<keyword evidence="9 10" id="KW-0326">Glycosidase</keyword>
<dbReference type="Pfam" id="PF01074">
    <property type="entry name" value="Glyco_hydro_38N"/>
    <property type="match status" value="2"/>
</dbReference>